<dbReference type="PROSITE" id="PS51904">
    <property type="entry name" value="GLYCOSYL_HYDROL_F25_2"/>
    <property type="match status" value="1"/>
</dbReference>
<dbReference type="CDD" id="cd06414">
    <property type="entry name" value="GH25_LytC-like"/>
    <property type="match status" value="1"/>
</dbReference>
<feature type="signal peptide" evidence="3">
    <location>
        <begin position="1"/>
        <end position="29"/>
    </location>
</feature>
<dbReference type="PANTHER" id="PTHR34135">
    <property type="entry name" value="LYSOZYME"/>
    <property type="match status" value="1"/>
</dbReference>
<dbReference type="EMBL" id="QDAG01000010">
    <property type="protein sequence ID" value="KAE8126938.1"/>
    <property type="molecule type" value="Genomic_DNA"/>
</dbReference>
<sequence length="773" mass="84172">MTSSKIAAIMSLAVSAALLGALATAPAYGAYEISPSADTSVSQQESVDFSAAPRQMPDTSALNSQIPPDATYVSPDYVTLSDGSMVDATTAQPVNDEKLVGDANKPADPLAKTDGKSFVPITVGEAKQAAGDSAAQDQAQSAPKRMQRSLPLGNGSYGAYWGTYNGTRAFFESDGTLFAQQAKSVIDVSQWQGNIDWQAAKNAGVEGAIIRLSYGWDNGFDTYARRNISECKRLGIPFGVYIYSYAQDAGDGASEGSDVASLLRQAGVSPGDLSYPVFYDLERWTWSGHTPPTSPSVYDGIVNAWYSKLNAAGYHNLSVYSYTSYLNTALNSTNIRSKTRWVASYGARTGFPYSTNDRGWQYSDSGNVNGISGSVDLNAFGNKNYVDNDPAGQDPKQQGAALTDVKEGDYYIVSSYADQVVDIAGSSTADSAAAEIRQYSGAANQVFHIAALGGQRYSIKASQSGKVLSVKNGLSGNGMKVVQNSSTNAASQQWQLYRSARGYYFIKSLADSTKNRFLDVTAGNSANGTPVEIWGLNGGTNQRFRLVPVGAYRPGANGWVTIGNATYWYDNGVRCTSQEIYDPASKGWYYLDASGKRVSGWFTLPDGRRAYYDPKTDAMVHGERYIGGIWYFFDTTGNMAHDKDVWIAAGQKWARYDSQGHMVYGEDFRYGGWYYFDQHTGAMVKGWKFLQSNGGKWVFYDMTTGRMAHGEQCINGNWYYFNDATGATTYGWKKLADGRFVYYDRVTGIMLKGHQVIDGRAYYFDPVTGALHS</sequence>
<feature type="domain" description="Ricin B lectin" evidence="4">
    <location>
        <begin position="407"/>
        <end position="547"/>
    </location>
</feature>
<dbReference type="InterPro" id="IPR035992">
    <property type="entry name" value="Ricin_B-like_lectins"/>
</dbReference>
<dbReference type="SUPFAM" id="SSF50370">
    <property type="entry name" value="Ricin B-like lectins"/>
    <property type="match status" value="1"/>
</dbReference>
<dbReference type="Gene3D" id="2.10.270.10">
    <property type="entry name" value="Cholin Binding"/>
    <property type="match status" value="2"/>
</dbReference>
<keyword evidence="5" id="KW-0378">Hydrolase</keyword>
<evidence type="ECO:0000256" key="1">
    <source>
        <dbReference type="ARBA" id="ARBA00010646"/>
    </source>
</evidence>
<proteinExistence type="inferred from homology"/>
<keyword evidence="3" id="KW-0732">Signal</keyword>
<feature type="compositionally biased region" description="Polar residues" evidence="2">
    <location>
        <begin position="57"/>
        <end position="66"/>
    </location>
</feature>
<feature type="compositionally biased region" description="Polar residues" evidence="2">
    <location>
        <begin position="36"/>
        <end position="47"/>
    </location>
</feature>
<reference evidence="5 6" key="1">
    <citation type="submission" date="2018-04" db="EMBL/GenBank/DDBJ databases">
        <authorList>
            <person name="Eckel V.P."/>
            <person name="Vogel R.F."/>
        </authorList>
    </citation>
    <scope>NUCLEOTIDE SEQUENCE [LARGE SCALE GENOMIC DNA]</scope>
    <source>
        <strain evidence="6">TMW 2.1764</strain>
    </source>
</reference>
<evidence type="ECO:0000259" key="4">
    <source>
        <dbReference type="SMART" id="SM00458"/>
    </source>
</evidence>
<dbReference type="GO" id="GO:0003796">
    <property type="term" value="F:lysozyme activity"/>
    <property type="evidence" value="ECO:0007669"/>
    <property type="project" value="InterPro"/>
</dbReference>
<dbReference type="Gene3D" id="2.10.270.20">
    <property type="match status" value="1"/>
</dbReference>
<accession>A0A5N6S874</accession>
<dbReference type="PROSITE" id="PS50231">
    <property type="entry name" value="RICIN_B_LECTIN"/>
    <property type="match status" value="1"/>
</dbReference>
<dbReference type="AlphaFoldDB" id="A0A5N6S874"/>
<dbReference type="Gene3D" id="2.80.10.50">
    <property type="match status" value="1"/>
</dbReference>
<dbReference type="GO" id="GO:0016998">
    <property type="term" value="P:cell wall macromolecule catabolic process"/>
    <property type="evidence" value="ECO:0007669"/>
    <property type="project" value="InterPro"/>
</dbReference>
<dbReference type="Proteomes" id="UP000325415">
    <property type="component" value="Unassembled WGS sequence"/>
</dbReference>
<dbReference type="InterPro" id="IPR017853">
    <property type="entry name" value="GH"/>
</dbReference>
<evidence type="ECO:0000256" key="3">
    <source>
        <dbReference type="SAM" id="SignalP"/>
    </source>
</evidence>
<dbReference type="InterPro" id="IPR000772">
    <property type="entry name" value="Ricin_B_lectin"/>
</dbReference>
<dbReference type="SUPFAM" id="SSF51445">
    <property type="entry name" value="(Trans)glycosidases"/>
    <property type="match status" value="1"/>
</dbReference>
<feature type="chain" id="PRO_5030135020" evidence="3">
    <location>
        <begin position="30"/>
        <end position="773"/>
    </location>
</feature>
<organism evidence="5 6">
    <name type="scientific">Bifidobacterium tibiigranuli</name>
    <dbReference type="NCBI Taxonomy" id="2172043"/>
    <lineage>
        <taxon>Bacteria</taxon>
        <taxon>Bacillati</taxon>
        <taxon>Actinomycetota</taxon>
        <taxon>Actinomycetes</taxon>
        <taxon>Bifidobacteriales</taxon>
        <taxon>Bifidobacteriaceae</taxon>
        <taxon>Bifidobacterium</taxon>
    </lineage>
</organism>
<evidence type="ECO:0000256" key="2">
    <source>
        <dbReference type="SAM" id="MobiDB-lite"/>
    </source>
</evidence>
<protein>
    <submittedName>
        <fullName evidence="5">Glycoside hydrolase</fullName>
    </submittedName>
</protein>
<dbReference type="SMART" id="SM00458">
    <property type="entry name" value="RICIN"/>
    <property type="match status" value="1"/>
</dbReference>
<feature type="compositionally biased region" description="Low complexity" evidence="2">
    <location>
        <begin position="129"/>
        <end position="142"/>
    </location>
</feature>
<dbReference type="Pfam" id="PF01183">
    <property type="entry name" value="Glyco_hydro_25"/>
    <property type="match status" value="1"/>
</dbReference>
<dbReference type="RefSeq" id="WP_152581513.1">
    <property type="nucleotide sequence ID" value="NZ_JALCMD010000015.1"/>
</dbReference>
<gene>
    <name evidence="5" type="ORF">DDE84_09765</name>
</gene>
<name>A0A5N6S874_9BIFI</name>
<dbReference type="OrthoDB" id="287365at2"/>
<dbReference type="Pfam" id="PF14200">
    <property type="entry name" value="RicinB_lectin_2"/>
    <property type="match status" value="2"/>
</dbReference>
<dbReference type="InterPro" id="IPR002053">
    <property type="entry name" value="Glyco_hydro_25"/>
</dbReference>
<dbReference type="Gene3D" id="3.20.20.80">
    <property type="entry name" value="Glycosidases"/>
    <property type="match status" value="1"/>
</dbReference>
<comment type="caution">
    <text evidence="5">The sequence shown here is derived from an EMBL/GenBank/DDBJ whole genome shotgun (WGS) entry which is preliminary data.</text>
</comment>
<dbReference type="GO" id="GO:0016052">
    <property type="term" value="P:carbohydrate catabolic process"/>
    <property type="evidence" value="ECO:0007669"/>
    <property type="project" value="TreeGrafter"/>
</dbReference>
<feature type="region of interest" description="Disordered" evidence="2">
    <location>
        <begin position="129"/>
        <end position="148"/>
    </location>
</feature>
<dbReference type="GeneID" id="78127967"/>
<evidence type="ECO:0000313" key="6">
    <source>
        <dbReference type="Proteomes" id="UP000325415"/>
    </source>
</evidence>
<feature type="region of interest" description="Disordered" evidence="2">
    <location>
        <begin position="36"/>
        <end position="68"/>
    </location>
</feature>
<dbReference type="PANTHER" id="PTHR34135:SF2">
    <property type="entry name" value="LYSOZYME"/>
    <property type="match status" value="1"/>
</dbReference>
<dbReference type="CDD" id="cd00161">
    <property type="entry name" value="beta-trefoil_Ricin-like"/>
    <property type="match status" value="1"/>
</dbReference>
<evidence type="ECO:0000313" key="5">
    <source>
        <dbReference type="EMBL" id="KAE8126938.1"/>
    </source>
</evidence>
<dbReference type="SUPFAM" id="SSF69360">
    <property type="entry name" value="Cell wall binding repeat"/>
    <property type="match status" value="1"/>
</dbReference>
<comment type="similarity">
    <text evidence="1">Belongs to the glycosyl hydrolase 25 family.</text>
</comment>
<keyword evidence="6" id="KW-1185">Reference proteome</keyword>
<dbReference type="GO" id="GO:0009253">
    <property type="term" value="P:peptidoglycan catabolic process"/>
    <property type="evidence" value="ECO:0007669"/>
    <property type="project" value="InterPro"/>
</dbReference>